<protein>
    <submittedName>
        <fullName evidence="1">Uncharacterized protein</fullName>
    </submittedName>
</protein>
<dbReference type="EMBL" id="QJKJ01009992">
    <property type="protein sequence ID" value="RDX74969.1"/>
    <property type="molecule type" value="Genomic_DNA"/>
</dbReference>
<dbReference type="AlphaFoldDB" id="A0A371F9K3"/>
<dbReference type="PANTHER" id="PTHR35046">
    <property type="entry name" value="ZINC KNUCKLE (CCHC-TYPE) FAMILY PROTEIN"/>
    <property type="match status" value="1"/>
</dbReference>
<feature type="non-terminal residue" evidence="1">
    <location>
        <position position="1"/>
    </location>
</feature>
<gene>
    <name evidence="1" type="ORF">CR513_45208</name>
</gene>
<dbReference type="OrthoDB" id="1935586at2759"/>
<reference evidence="1" key="1">
    <citation type="submission" date="2018-05" db="EMBL/GenBank/DDBJ databases">
        <title>Draft genome of Mucuna pruriens seed.</title>
        <authorList>
            <person name="Nnadi N.E."/>
            <person name="Vos R."/>
            <person name="Hasami M.H."/>
            <person name="Devisetty U.K."/>
            <person name="Aguiy J.C."/>
        </authorList>
    </citation>
    <scope>NUCLEOTIDE SEQUENCE [LARGE SCALE GENOMIC DNA]</scope>
    <source>
        <strain evidence="1">JCA_2017</strain>
    </source>
</reference>
<comment type="caution">
    <text evidence="1">The sequence shown here is derived from an EMBL/GenBank/DDBJ whole genome shotgun (WGS) entry which is preliminary data.</text>
</comment>
<name>A0A371F9K3_MUCPR</name>
<sequence length="118" mass="13769">MTHFIHFHKVDDVCHVTNLFFKEMVGLHGLLESIVSNKDSKFLSSKALNLWSNSLQKVDDDMSINMMGSMESRSIRGLMTSEMLRKFQKDIQDKLATYMEKKEHDQLAKWARPDELAY</sequence>
<accession>A0A371F9K3</accession>
<evidence type="ECO:0000313" key="2">
    <source>
        <dbReference type="Proteomes" id="UP000257109"/>
    </source>
</evidence>
<dbReference type="PANTHER" id="PTHR35046:SF26">
    <property type="entry name" value="RNA-DIRECTED DNA POLYMERASE"/>
    <property type="match status" value="1"/>
</dbReference>
<evidence type="ECO:0000313" key="1">
    <source>
        <dbReference type="EMBL" id="RDX74969.1"/>
    </source>
</evidence>
<organism evidence="1 2">
    <name type="scientific">Mucuna pruriens</name>
    <name type="common">Velvet bean</name>
    <name type="synonym">Dolichos pruriens</name>
    <dbReference type="NCBI Taxonomy" id="157652"/>
    <lineage>
        <taxon>Eukaryota</taxon>
        <taxon>Viridiplantae</taxon>
        <taxon>Streptophyta</taxon>
        <taxon>Embryophyta</taxon>
        <taxon>Tracheophyta</taxon>
        <taxon>Spermatophyta</taxon>
        <taxon>Magnoliopsida</taxon>
        <taxon>eudicotyledons</taxon>
        <taxon>Gunneridae</taxon>
        <taxon>Pentapetalae</taxon>
        <taxon>rosids</taxon>
        <taxon>fabids</taxon>
        <taxon>Fabales</taxon>
        <taxon>Fabaceae</taxon>
        <taxon>Papilionoideae</taxon>
        <taxon>50 kb inversion clade</taxon>
        <taxon>NPAAA clade</taxon>
        <taxon>indigoferoid/millettioid clade</taxon>
        <taxon>Phaseoleae</taxon>
        <taxon>Mucuna</taxon>
    </lineage>
</organism>
<dbReference type="Proteomes" id="UP000257109">
    <property type="component" value="Unassembled WGS sequence"/>
</dbReference>
<keyword evidence="2" id="KW-1185">Reference proteome</keyword>
<proteinExistence type="predicted"/>